<evidence type="ECO:0000313" key="4">
    <source>
        <dbReference type="Proteomes" id="UP001530293"/>
    </source>
</evidence>
<organism evidence="3 4">
    <name type="scientific">Discostella pseudostelligera</name>
    <dbReference type="NCBI Taxonomy" id="259834"/>
    <lineage>
        <taxon>Eukaryota</taxon>
        <taxon>Sar</taxon>
        <taxon>Stramenopiles</taxon>
        <taxon>Ochrophyta</taxon>
        <taxon>Bacillariophyta</taxon>
        <taxon>Coscinodiscophyceae</taxon>
        <taxon>Thalassiosirophycidae</taxon>
        <taxon>Stephanodiscales</taxon>
        <taxon>Stephanodiscaceae</taxon>
        <taxon>Discostella</taxon>
    </lineage>
</organism>
<feature type="region of interest" description="Disordered" evidence="1">
    <location>
        <begin position="70"/>
        <end position="90"/>
    </location>
</feature>
<protein>
    <recommendedName>
        <fullName evidence="2">OTU domain-containing protein</fullName>
    </recommendedName>
</protein>
<dbReference type="Gene3D" id="3.90.70.80">
    <property type="match status" value="1"/>
</dbReference>
<dbReference type="CDD" id="cd22744">
    <property type="entry name" value="OTU"/>
    <property type="match status" value="1"/>
</dbReference>
<evidence type="ECO:0000259" key="2">
    <source>
        <dbReference type="PROSITE" id="PS50802"/>
    </source>
</evidence>
<evidence type="ECO:0000256" key="1">
    <source>
        <dbReference type="SAM" id="MobiDB-lite"/>
    </source>
</evidence>
<dbReference type="Pfam" id="PF02338">
    <property type="entry name" value="OTU"/>
    <property type="match status" value="1"/>
</dbReference>
<evidence type="ECO:0000313" key="3">
    <source>
        <dbReference type="EMBL" id="KAL3756330.1"/>
    </source>
</evidence>
<accession>A0ABD3M701</accession>
<name>A0ABD3M701_9STRA</name>
<gene>
    <name evidence="3" type="ORF">ACHAWU_007281</name>
</gene>
<feature type="compositionally biased region" description="Pro residues" evidence="1">
    <location>
        <begin position="75"/>
        <end position="84"/>
    </location>
</feature>
<feature type="compositionally biased region" description="Low complexity" evidence="1">
    <location>
        <begin position="12"/>
        <end position="21"/>
    </location>
</feature>
<dbReference type="Proteomes" id="UP001530293">
    <property type="component" value="Unassembled WGS sequence"/>
</dbReference>
<dbReference type="InterPro" id="IPR003323">
    <property type="entry name" value="OTU_dom"/>
</dbReference>
<dbReference type="AlphaFoldDB" id="A0ABD3M701"/>
<feature type="domain" description="OTU" evidence="2">
    <location>
        <begin position="134"/>
        <end position="351"/>
    </location>
</feature>
<feature type="region of interest" description="Disordered" evidence="1">
    <location>
        <begin position="1"/>
        <end position="23"/>
    </location>
</feature>
<proteinExistence type="predicted"/>
<keyword evidence="4" id="KW-1185">Reference proteome</keyword>
<comment type="caution">
    <text evidence="3">The sequence shown here is derived from an EMBL/GenBank/DDBJ whole genome shotgun (WGS) entry which is preliminary data.</text>
</comment>
<reference evidence="3 4" key="1">
    <citation type="submission" date="2024-10" db="EMBL/GenBank/DDBJ databases">
        <title>Updated reference genomes for cyclostephanoid diatoms.</title>
        <authorList>
            <person name="Roberts W.R."/>
            <person name="Alverson A.J."/>
        </authorList>
    </citation>
    <scope>NUCLEOTIDE SEQUENCE [LARGE SCALE GENOMIC DNA]</scope>
    <source>
        <strain evidence="3 4">AJA232-27</strain>
    </source>
</reference>
<dbReference type="PROSITE" id="PS50802">
    <property type="entry name" value="OTU"/>
    <property type="match status" value="1"/>
</dbReference>
<sequence length="359" mass="39067">MATHEASCFIDSSSSSSSSSSAGIGGCRAVIHTPAMGKSAPSRMTMVISSSLFLFLVLVVSIRQLQSASSFSLTTPPPPPPTPPSSSSSSLEANSCTAKCDFQSFEFDSSTGICRRPASFQYIAEMDGEDDQYFVLRNVPGNGDCVFHAVLSSVFISMGMLNPDSEFLNPMSSMAIEIRNVVANYLSSPDGTLYVNDKPRKRIVRCQDLLRTAAKGEGLTTEEYLCKLRLPGRQGGLYGGGPELTVLSNILRRPISIYHLKQTHSMDENNNSCEIQRMGVFGEGLFEDPAQTIPDSVISNAVFFTLDGRSKQQRQSTSPLLSSPLKCSWHLHILIVDASENEKHACILLPSLQILHNNR</sequence>
<dbReference type="EMBL" id="JALLBG020000312">
    <property type="protein sequence ID" value="KAL3756330.1"/>
    <property type="molecule type" value="Genomic_DNA"/>
</dbReference>